<dbReference type="AlphaFoldDB" id="A0A8S0SYP7"/>
<dbReference type="EMBL" id="CACTIH010005561">
    <property type="protein sequence ID" value="CAA2997597.1"/>
    <property type="molecule type" value="Genomic_DNA"/>
</dbReference>
<comment type="caution">
    <text evidence="1">The sequence shown here is derived from an EMBL/GenBank/DDBJ whole genome shotgun (WGS) entry which is preliminary data.</text>
</comment>
<sequence length="52" mass="5651">MDNDNIKAILTDIFLDGMEKLVAATDWAIVELLRNVNDTGTGTGTGRSTRNL</sequence>
<reference evidence="1 2" key="1">
    <citation type="submission" date="2019-12" db="EMBL/GenBank/DDBJ databases">
        <authorList>
            <person name="Alioto T."/>
            <person name="Alioto T."/>
            <person name="Gomez Garrido J."/>
        </authorList>
    </citation>
    <scope>NUCLEOTIDE SEQUENCE [LARGE SCALE GENOMIC DNA]</scope>
</reference>
<organism evidence="1 2">
    <name type="scientific">Olea europaea subsp. europaea</name>
    <dbReference type="NCBI Taxonomy" id="158383"/>
    <lineage>
        <taxon>Eukaryota</taxon>
        <taxon>Viridiplantae</taxon>
        <taxon>Streptophyta</taxon>
        <taxon>Embryophyta</taxon>
        <taxon>Tracheophyta</taxon>
        <taxon>Spermatophyta</taxon>
        <taxon>Magnoliopsida</taxon>
        <taxon>eudicotyledons</taxon>
        <taxon>Gunneridae</taxon>
        <taxon>Pentapetalae</taxon>
        <taxon>asterids</taxon>
        <taxon>lamiids</taxon>
        <taxon>Lamiales</taxon>
        <taxon>Oleaceae</taxon>
        <taxon>Oleeae</taxon>
        <taxon>Olea</taxon>
    </lineage>
</organism>
<dbReference type="Proteomes" id="UP000594638">
    <property type="component" value="Unassembled WGS sequence"/>
</dbReference>
<proteinExistence type="predicted"/>
<name>A0A8S0SYP7_OLEEU</name>
<protein>
    <submittedName>
        <fullName evidence="1">Uncharacterized protein</fullName>
    </submittedName>
</protein>
<accession>A0A8S0SYP7</accession>
<evidence type="ECO:0000313" key="1">
    <source>
        <dbReference type="EMBL" id="CAA2997597.1"/>
    </source>
</evidence>
<dbReference type="OrthoDB" id="2789670at2759"/>
<evidence type="ECO:0000313" key="2">
    <source>
        <dbReference type="Proteomes" id="UP000594638"/>
    </source>
</evidence>
<dbReference type="Gramene" id="OE9A045581T1">
    <property type="protein sequence ID" value="OE9A045581C1"/>
    <property type="gene ID" value="OE9A045581"/>
</dbReference>
<keyword evidence="2" id="KW-1185">Reference proteome</keyword>
<gene>
    <name evidence="1" type="ORF">OLEA9_A045581</name>
</gene>